<evidence type="ECO:0000259" key="1">
    <source>
        <dbReference type="Pfam" id="PF13654"/>
    </source>
</evidence>
<dbReference type="InterPro" id="IPR027417">
    <property type="entry name" value="P-loop_NTPase"/>
</dbReference>
<feature type="domain" description="LonB AAA+ ATPase LID" evidence="2">
    <location>
        <begin position="99"/>
        <end position="140"/>
    </location>
</feature>
<proteinExistence type="predicted"/>
<dbReference type="InterPro" id="IPR041699">
    <property type="entry name" value="AAA_32"/>
</dbReference>
<dbReference type="Gene3D" id="3.40.50.300">
    <property type="entry name" value="P-loop containing nucleotide triphosphate hydrolases"/>
    <property type="match status" value="1"/>
</dbReference>
<evidence type="ECO:0000259" key="2">
    <source>
        <dbReference type="Pfam" id="PF20436"/>
    </source>
</evidence>
<dbReference type="Gene3D" id="1.10.8.60">
    <property type="match status" value="1"/>
</dbReference>
<name>A0A5C6U725_9BURK</name>
<keyword evidence="4" id="KW-1185">Reference proteome</keyword>
<evidence type="ECO:0000313" key="4">
    <source>
        <dbReference type="Proteomes" id="UP000321832"/>
    </source>
</evidence>
<protein>
    <submittedName>
        <fullName evidence="3">AAA family ATPase</fullName>
    </submittedName>
</protein>
<comment type="caution">
    <text evidence="3">The sequence shown here is derived from an EMBL/GenBank/DDBJ whole genome shotgun (WGS) entry which is preliminary data.</text>
</comment>
<dbReference type="EMBL" id="VOPW01000001">
    <property type="protein sequence ID" value="TXC67548.1"/>
    <property type="molecule type" value="Genomic_DNA"/>
</dbReference>
<dbReference type="AlphaFoldDB" id="A0A5C6U725"/>
<dbReference type="InterPro" id="IPR046843">
    <property type="entry name" value="LonB_AAA-LID"/>
</dbReference>
<dbReference type="Pfam" id="PF20436">
    <property type="entry name" value="LonB_AAA-LID"/>
    <property type="match status" value="1"/>
</dbReference>
<gene>
    <name evidence="3" type="ORF">FSC37_15330</name>
</gene>
<accession>A0A5C6U725</accession>
<organism evidence="3 4">
    <name type="scientific">Piscinibacter aquaticus</name>
    <dbReference type="NCBI Taxonomy" id="392597"/>
    <lineage>
        <taxon>Bacteria</taxon>
        <taxon>Pseudomonadati</taxon>
        <taxon>Pseudomonadota</taxon>
        <taxon>Betaproteobacteria</taxon>
        <taxon>Burkholderiales</taxon>
        <taxon>Sphaerotilaceae</taxon>
        <taxon>Piscinibacter</taxon>
    </lineage>
</organism>
<sequence>MKRALLKREIRIEAVAEQLGMSATVQLEPEPVPLDVKVVLIGTREVCALLQAFDDEFDELFRVVADLGDDLPRDDATVGALAAALAARARASGLLAPEPAALAACIDHAARLSEDRERLSAQVRRLLDVLHEADHWRGSARPP</sequence>
<evidence type="ECO:0000313" key="3">
    <source>
        <dbReference type="EMBL" id="TXC67548.1"/>
    </source>
</evidence>
<dbReference type="Proteomes" id="UP000321832">
    <property type="component" value="Unassembled WGS sequence"/>
</dbReference>
<feature type="domain" description="Lon protease AAA" evidence="1">
    <location>
        <begin position="1"/>
        <end position="67"/>
    </location>
</feature>
<dbReference type="Pfam" id="PF13654">
    <property type="entry name" value="AAA_32"/>
    <property type="match status" value="1"/>
</dbReference>
<reference evidence="3 4" key="1">
    <citation type="submission" date="2019-08" db="EMBL/GenBank/DDBJ databases">
        <authorList>
            <person name="Khan S.A."/>
            <person name="Jeon C.O."/>
            <person name="Jeong S.E."/>
        </authorList>
    </citation>
    <scope>NUCLEOTIDE SEQUENCE [LARGE SCALE GENOMIC DNA]</scope>
    <source>
        <strain evidence="4">IMCC1728</strain>
    </source>
</reference>